<feature type="transmembrane region" description="Helical" evidence="7">
    <location>
        <begin position="130"/>
        <end position="151"/>
    </location>
</feature>
<evidence type="ECO:0000256" key="4">
    <source>
        <dbReference type="ARBA" id="ARBA00022692"/>
    </source>
</evidence>
<evidence type="ECO:0000256" key="2">
    <source>
        <dbReference type="ARBA" id="ARBA00022475"/>
    </source>
</evidence>
<feature type="transmembrane region" description="Helical" evidence="7">
    <location>
        <begin position="101"/>
        <end position="123"/>
    </location>
</feature>
<feature type="transmembrane region" description="Helical" evidence="7">
    <location>
        <begin position="246"/>
        <end position="264"/>
    </location>
</feature>
<gene>
    <name evidence="7 8" type="primary">lgt</name>
    <name evidence="8" type="ORF">C7T94_00255</name>
</gene>
<comment type="pathway">
    <text evidence="7">Protein modification; lipoprotein biosynthesis (diacylglyceryl transfer).</text>
</comment>
<dbReference type="GO" id="GO:0008961">
    <property type="term" value="F:phosphatidylglycerol-prolipoprotein diacylglyceryl transferase activity"/>
    <property type="evidence" value="ECO:0007669"/>
    <property type="project" value="UniProtKB-UniRule"/>
</dbReference>
<comment type="catalytic activity">
    <reaction evidence="7">
        <text>L-cysteinyl-[prolipoprotein] + a 1,2-diacyl-sn-glycero-3-phospho-(1'-sn-glycerol) = an S-1,2-diacyl-sn-glyceryl-L-cysteinyl-[prolipoprotein] + sn-glycerol 1-phosphate + H(+)</text>
        <dbReference type="Rhea" id="RHEA:56712"/>
        <dbReference type="Rhea" id="RHEA-COMP:14679"/>
        <dbReference type="Rhea" id="RHEA-COMP:14680"/>
        <dbReference type="ChEBI" id="CHEBI:15378"/>
        <dbReference type="ChEBI" id="CHEBI:29950"/>
        <dbReference type="ChEBI" id="CHEBI:57685"/>
        <dbReference type="ChEBI" id="CHEBI:64716"/>
        <dbReference type="ChEBI" id="CHEBI:140658"/>
        <dbReference type="EC" id="2.5.1.145"/>
    </reaction>
</comment>
<sequence length="267" mass="30548">MTAYIHWNPSPELIDLGFIAIQWYSLLFALGFVFSFRILKGEFKKDGYPVLVLEKLTVYVVLATLIGARLGHCLFYDWAYYKDHLLEIFLPVEFQPSFRFTGFRGLASHGGALGIFIALILFARKFKVPFLWLLDKMALVVPLAGACIRFGNLMNSEIIGKPAELPWAFIFEKVDRVPRHPGQLYEALCYLVLFAVMTLLNRKGKSKPGLLFGVFIASLFLIRFFIEFLKENQSAFEEGMQLNMGQLLSIPFILLGIFFVLRPVRKT</sequence>
<dbReference type="GO" id="GO:0042158">
    <property type="term" value="P:lipoprotein biosynthetic process"/>
    <property type="evidence" value="ECO:0007669"/>
    <property type="project" value="UniProtKB-UniRule"/>
</dbReference>
<feature type="transmembrane region" description="Helical" evidence="7">
    <location>
        <begin position="208"/>
        <end position="226"/>
    </location>
</feature>
<organism evidence="8 9">
    <name type="scientific">Pedobacter yulinensis</name>
    <dbReference type="NCBI Taxonomy" id="2126353"/>
    <lineage>
        <taxon>Bacteria</taxon>
        <taxon>Pseudomonadati</taxon>
        <taxon>Bacteroidota</taxon>
        <taxon>Sphingobacteriia</taxon>
        <taxon>Sphingobacteriales</taxon>
        <taxon>Sphingobacteriaceae</taxon>
        <taxon>Pedobacter</taxon>
    </lineage>
</organism>
<keyword evidence="3 7" id="KW-0808">Transferase</keyword>
<keyword evidence="9" id="KW-1185">Reference proteome</keyword>
<evidence type="ECO:0000256" key="3">
    <source>
        <dbReference type="ARBA" id="ARBA00022679"/>
    </source>
</evidence>
<dbReference type="EC" id="2.5.1.145" evidence="7"/>
<feature type="transmembrane region" description="Helical" evidence="7">
    <location>
        <begin position="16"/>
        <end position="36"/>
    </location>
</feature>
<protein>
    <recommendedName>
        <fullName evidence="7">Phosphatidylglycerol--prolipoprotein diacylglyceryl transferase</fullName>
        <ecNumber evidence="7">2.5.1.145</ecNumber>
    </recommendedName>
</protein>
<evidence type="ECO:0000313" key="8">
    <source>
        <dbReference type="EMBL" id="PST84607.1"/>
    </source>
</evidence>
<dbReference type="OrthoDB" id="871140at2"/>
<feature type="transmembrane region" description="Helical" evidence="7">
    <location>
        <begin position="56"/>
        <end position="81"/>
    </location>
</feature>
<evidence type="ECO:0000256" key="7">
    <source>
        <dbReference type="HAMAP-Rule" id="MF_01147"/>
    </source>
</evidence>
<dbReference type="InterPro" id="IPR001640">
    <property type="entry name" value="Lgt"/>
</dbReference>
<comment type="function">
    <text evidence="7">Catalyzes the transfer of the diacylglyceryl group from phosphatidylglycerol to the sulfhydryl group of the N-terminal cysteine of a prolipoprotein, the first step in the formation of mature lipoproteins.</text>
</comment>
<keyword evidence="8" id="KW-0449">Lipoprotein</keyword>
<keyword evidence="2 7" id="KW-1003">Cell membrane</keyword>
<evidence type="ECO:0000256" key="5">
    <source>
        <dbReference type="ARBA" id="ARBA00022989"/>
    </source>
</evidence>
<dbReference type="HAMAP" id="MF_01147">
    <property type="entry name" value="Lgt"/>
    <property type="match status" value="1"/>
</dbReference>
<comment type="similarity">
    <text evidence="1 7">Belongs to the Lgt family.</text>
</comment>
<evidence type="ECO:0000256" key="6">
    <source>
        <dbReference type="ARBA" id="ARBA00023136"/>
    </source>
</evidence>
<dbReference type="PANTHER" id="PTHR30589">
    <property type="entry name" value="PROLIPOPROTEIN DIACYLGLYCERYL TRANSFERASE"/>
    <property type="match status" value="1"/>
</dbReference>
<dbReference type="GO" id="GO:0005886">
    <property type="term" value="C:plasma membrane"/>
    <property type="evidence" value="ECO:0007669"/>
    <property type="project" value="UniProtKB-SubCell"/>
</dbReference>
<reference evidence="8 9" key="1">
    <citation type="submission" date="2018-03" db="EMBL/GenBank/DDBJ databases">
        <authorList>
            <person name="Keele B.F."/>
        </authorList>
    </citation>
    <scope>NUCLEOTIDE SEQUENCE [LARGE SCALE GENOMIC DNA]</scope>
    <source>
        <strain evidence="8 9">YL28-9</strain>
    </source>
</reference>
<dbReference type="UniPathway" id="UPA00664"/>
<dbReference type="AlphaFoldDB" id="A0A2T3HQE5"/>
<name>A0A2T3HQE5_9SPHI</name>
<feature type="transmembrane region" description="Helical" evidence="7">
    <location>
        <begin position="184"/>
        <end position="201"/>
    </location>
</feature>
<proteinExistence type="inferred from homology"/>
<dbReference type="PANTHER" id="PTHR30589:SF0">
    <property type="entry name" value="PHOSPHATIDYLGLYCEROL--PROLIPOPROTEIN DIACYLGLYCERYL TRANSFERASE"/>
    <property type="match status" value="1"/>
</dbReference>
<dbReference type="Pfam" id="PF01790">
    <property type="entry name" value="LGT"/>
    <property type="match status" value="1"/>
</dbReference>
<keyword evidence="6 7" id="KW-0472">Membrane</keyword>
<dbReference type="EMBL" id="PYLS01000001">
    <property type="protein sequence ID" value="PST84607.1"/>
    <property type="molecule type" value="Genomic_DNA"/>
</dbReference>
<evidence type="ECO:0000256" key="1">
    <source>
        <dbReference type="ARBA" id="ARBA00007150"/>
    </source>
</evidence>
<comment type="subcellular location">
    <subcellularLocation>
        <location evidence="7">Cell membrane</location>
        <topology evidence="7">Multi-pass membrane protein</topology>
    </subcellularLocation>
</comment>
<dbReference type="RefSeq" id="WP_107212541.1">
    <property type="nucleotide sequence ID" value="NZ_KZ686268.1"/>
</dbReference>
<evidence type="ECO:0000313" key="9">
    <source>
        <dbReference type="Proteomes" id="UP000240912"/>
    </source>
</evidence>
<dbReference type="Proteomes" id="UP000240912">
    <property type="component" value="Unassembled WGS sequence"/>
</dbReference>
<feature type="binding site" evidence="7">
    <location>
        <position position="149"/>
    </location>
    <ligand>
        <name>a 1,2-diacyl-sn-glycero-3-phospho-(1'-sn-glycerol)</name>
        <dbReference type="ChEBI" id="CHEBI:64716"/>
    </ligand>
</feature>
<accession>A0A2T3HQE5</accession>
<dbReference type="NCBIfam" id="TIGR00544">
    <property type="entry name" value="lgt"/>
    <property type="match status" value="1"/>
</dbReference>
<keyword evidence="4 7" id="KW-0812">Transmembrane</keyword>
<keyword evidence="5 7" id="KW-1133">Transmembrane helix</keyword>
<comment type="caution">
    <text evidence="8">The sequence shown here is derived from an EMBL/GenBank/DDBJ whole genome shotgun (WGS) entry which is preliminary data.</text>
</comment>